<dbReference type="GO" id="GO:0005737">
    <property type="term" value="C:cytoplasm"/>
    <property type="evidence" value="ECO:0007669"/>
    <property type="project" value="TreeGrafter"/>
</dbReference>
<evidence type="ECO:0000259" key="1">
    <source>
        <dbReference type="Pfam" id="PF01370"/>
    </source>
</evidence>
<dbReference type="AlphaFoldDB" id="A0A521DCE3"/>
<dbReference type="InterPro" id="IPR001509">
    <property type="entry name" value="Epimerase_deHydtase"/>
</dbReference>
<dbReference type="PANTHER" id="PTHR48079:SF6">
    <property type="entry name" value="NAD(P)-BINDING DOMAIN-CONTAINING PROTEIN-RELATED"/>
    <property type="match status" value="1"/>
</dbReference>
<feature type="domain" description="NAD-dependent epimerase/dehydratase" evidence="1">
    <location>
        <begin position="3"/>
        <end position="218"/>
    </location>
</feature>
<dbReference type="Proteomes" id="UP000317484">
    <property type="component" value="Unassembled WGS sequence"/>
</dbReference>
<dbReference type="SUPFAM" id="SSF51735">
    <property type="entry name" value="NAD(P)-binding Rossmann-fold domains"/>
    <property type="match status" value="1"/>
</dbReference>
<dbReference type="Gene3D" id="3.40.50.720">
    <property type="entry name" value="NAD(P)-binding Rossmann-like Domain"/>
    <property type="match status" value="1"/>
</dbReference>
<dbReference type="EMBL" id="FXTJ01000003">
    <property type="protein sequence ID" value="SMO69306.1"/>
    <property type="molecule type" value="Genomic_DNA"/>
</dbReference>
<accession>A0A521DCE3</accession>
<keyword evidence="3" id="KW-1185">Reference proteome</keyword>
<sequence>MHVFVTGATGFVGGAVARALLSAGHEVTGLVRDPARAGSLERAGATLQRGDMLDPAAYVPSAERADAVVHAAQLAVPARLTRRRSRAVFDADAQMTAALADACTRTGARLVYTGGCFDWGDHGDDVVDEGTPLSPSPMGEGHARQAAELDRRHRADGLDVVRLSPGFVYGPGGLFASAFVDQARRGRLRCIGAGTNWWSCVHVDDLAAAYVAALTGARPGAAYAVVHDEPLRLRELTDLVTDALGRSRTGSVPPGLISLLLGSTLVASLVTSFRISGALVRDELGWTPARSRFRDAVAEVVAATP</sequence>
<dbReference type="PANTHER" id="PTHR48079">
    <property type="entry name" value="PROTEIN YEEZ"/>
    <property type="match status" value="1"/>
</dbReference>
<dbReference type="GO" id="GO:0004029">
    <property type="term" value="F:aldehyde dehydrogenase (NAD+) activity"/>
    <property type="evidence" value="ECO:0007669"/>
    <property type="project" value="TreeGrafter"/>
</dbReference>
<organism evidence="2 3">
    <name type="scientific">Geodermatophilus aquaeductus</name>
    <dbReference type="NCBI Taxonomy" id="1564161"/>
    <lineage>
        <taxon>Bacteria</taxon>
        <taxon>Bacillati</taxon>
        <taxon>Actinomycetota</taxon>
        <taxon>Actinomycetes</taxon>
        <taxon>Geodermatophilales</taxon>
        <taxon>Geodermatophilaceae</taxon>
        <taxon>Geodermatophilus</taxon>
    </lineage>
</organism>
<reference evidence="2 3" key="1">
    <citation type="submission" date="2017-05" db="EMBL/GenBank/DDBJ databases">
        <authorList>
            <person name="Varghese N."/>
            <person name="Submissions S."/>
        </authorList>
    </citation>
    <scope>NUCLEOTIDE SEQUENCE [LARGE SCALE GENOMIC DNA]</scope>
    <source>
        <strain evidence="2 3">DSM 46834</strain>
    </source>
</reference>
<evidence type="ECO:0000313" key="2">
    <source>
        <dbReference type="EMBL" id="SMO69306.1"/>
    </source>
</evidence>
<dbReference type="RefSeq" id="WP_142458226.1">
    <property type="nucleotide sequence ID" value="NZ_FXTJ01000003.1"/>
</dbReference>
<name>A0A521DCE3_9ACTN</name>
<evidence type="ECO:0000313" key="3">
    <source>
        <dbReference type="Proteomes" id="UP000317484"/>
    </source>
</evidence>
<dbReference type="InterPro" id="IPR051783">
    <property type="entry name" value="NAD(P)-dependent_oxidoreduct"/>
</dbReference>
<protein>
    <submittedName>
        <fullName evidence="2">Nucleoside-diphosphate-sugar epimerase</fullName>
    </submittedName>
</protein>
<dbReference type="Pfam" id="PF01370">
    <property type="entry name" value="Epimerase"/>
    <property type="match status" value="1"/>
</dbReference>
<dbReference type="InterPro" id="IPR036291">
    <property type="entry name" value="NAD(P)-bd_dom_sf"/>
</dbReference>
<proteinExistence type="predicted"/>
<gene>
    <name evidence="2" type="ORF">SAMN06273567_10362</name>
</gene>